<gene>
    <name evidence="1" type="ORF">Slin15195_G089970</name>
</gene>
<sequence>MGNSKSKLRAEHISSLAEKTFTTPAPTPIIVDADELKDLRLKEIFCRYGEQFGLTSSNGILNGDSTRAYWMKLGGAIREEESLWANFDNLDRKFHTPFTWAVYLVNNDLSWDFESTIRAIHMYADRRSHGYLGLDALLDANNVRLIANTLYDDIRDVDSICPPGWEGNGTMQLLKQHICTVRDKWFSKYHVVEYPNEPHAWSTTPELEAWLRFVAAERSGRC</sequence>
<reference evidence="1" key="1">
    <citation type="submission" date="2022-06" db="EMBL/GenBank/DDBJ databases">
        <title>Complete genome sequences of two strains of the flax pathogen Septoria linicola.</title>
        <authorList>
            <person name="Lapalu N."/>
            <person name="Simon A."/>
            <person name="Demenou B."/>
            <person name="Paumier D."/>
            <person name="Guillot M.-P."/>
            <person name="Gout L."/>
            <person name="Valade R."/>
        </authorList>
    </citation>
    <scope>NUCLEOTIDE SEQUENCE</scope>
    <source>
        <strain evidence="1">SE15195</strain>
    </source>
</reference>
<accession>A0A9Q9B157</accession>
<evidence type="ECO:0000313" key="1">
    <source>
        <dbReference type="EMBL" id="USW55678.1"/>
    </source>
</evidence>
<name>A0A9Q9B157_9PEZI</name>
<dbReference type="EMBL" id="CP099424">
    <property type="protein sequence ID" value="USW55678.1"/>
    <property type="molecule type" value="Genomic_DNA"/>
</dbReference>
<dbReference type="Proteomes" id="UP001056384">
    <property type="component" value="Chromosome 7"/>
</dbReference>
<dbReference type="AlphaFoldDB" id="A0A9Q9B157"/>
<dbReference type="OrthoDB" id="5337127at2759"/>
<organism evidence="1 2">
    <name type="scientific">Septoria linicola</name>
    <dbReference type="NCBI Taxonomy" id="215465"/>
    <lineage>
        <taxon>Eukaryota</taxon>
        <taxon>Fungi</taxon>
        <taxon>Dikarya</taxon>
        <taxon>Ascomycota</taxon>
        <taxon>Pezizomycotina</taxon>
        <taxon>Dothideomycetes</taxon>
        <taxon>Dothideomycetidae</taxon>
        <taxon>Mycosphaerellales</taxon>
        <taxon>Mycosphaerellaceae</taxon>
        <taxon>Septoria</taxon>
    </lineage>
</organism>
<keyword evidence="2" id="KW-1185">Reference proteome</keyword>
<proteinExistence type="predicted"/>
<evidence type="ECO:0000313" key="2">
    <source>
        <dbReference type="Proteomes" id="UP001056384"/>
    </source>
</evidence>
<protein>
    <submittedName>
        <fullName evidence="1">Uncharacterized protein</fullName>
    </submittedName>
</protein>